<gene>
    <name evidence="1" type="ORF">G9272_29310</name>
</gene>
<sequence length="269" mass="29991">MLFKIYLNPGYRLAHRMDPGSFADLMGLSGANADLVRNLSPSEAEQFADGLKWKQLDSLNVHMPTTYRWLQTARPEILREFQENSTFSRLAQWGGPAKQLVDFVRECHDFYDGVPAALSDVAQLEFLLMSARREQEMRSGRTDGSAPAPSVFSWASLYWKPSYTSLAHFSVDAFAILLGKKEMVDEGDPIWVVIAPSHSGRMPTILRVAEPAYRLLGEMGEPVTAGKLLEYAREQGLNVSAQALQALLSRLAQSRAIGSYHLRDENVGV</sequence>
<name>A0A6M4WTP9_9ACTN</name>
<evidence type="ECO:0000313" key="1">
    <source>
        <dbReference type="EMBL" id="QJT03874.1"/>
    </source>
</evidence>
<organism evidence="1 2">
    <name type="scientific">Streptomyces asoensis</name>
    <dbReference type="NCBI Taxonomy" id="249586"/>
    <lineage>
        <taxon>Bacteria</taxon>
        <taxon>Bacillati</taxon>
        <taxon>Actinomycetota</taxon>
        <taxon>Actinomycetes</taxon>
        <taxon>Kitasatosporales</taxon>
        <taxon>Streptomycetaceae</taxon>
        <taxon>Streptomyces</taxon>
    </lineage>
</organism>
<proteinExistence type="predicted"/>
<dbReference type="AlphaFoldDB" id="A0A6M4WTP9"/>
<dbReference type="RefSeq" id="WP_171399274.1">
    <property type="nucleotide sequence ID" value="NZ_CP049838.1"/>
</dbReference>
<dbReference type="Proteomes" id="UP000502665">
    <property type="component" value="Chromosome"/>
</dbReference>
<evidence type="ECO:0000313" key="2">
    <source>
        <dbReference type="Proteomes" id="UP000502665"/>
    </source>
</evidence>
<dbReference type="EMBL" id="CP049838">
    <property type="protein sequence ID" value="QJT03874.1"/>
    <property type="molecule type" value="Genomic_DNA"/>
</dbReference>
<keyword evidence="2" id="KW-1185">Reference proteome</keyword>
<protein>
    <submittedName>
        <fullName evidence="1">Uncharacterized protein</fullName>
    </submittedName>
</protein>
<reference evidence="1" key="1">
    <citation type="submission" date="2020-03" db="EMBL/GenBank/DDBJ databases">
        <title>Molecular networking-based the target discovery of potent antiproliferative macrolactams: 5/6/7/16 polycyclic ansamycins and glycosylated trienomycin from Streptomyces cacaoi subsp. asoensis.</title>
        <authorList>
            <person name="Liu L.-L."/>
        </authorList>
    </citation>
    <scope>NUCLEOTIDE SEQUENCE [LARGE SCALE GENOMIC DNA]</scope>
    <source>
        <strain evidence="1">H2S5</strain>
    </source>
</reference>
<accession>A0A6M4WTP9</accession>